<dbReference type="Proteomes" id="UP000681425">
    <property type="component" value="Chromosome"/>
</dbReference>
<dbReference type="SUPFAM" id="SSF50156">
    <property type="entry name" value="PDZ domain-like"/>
    <property type="match status" value="1"/>
</dbReference>
<accession>A0A975K3W0</accession>
<dbReference type="AlphaFoldDB" id="A0A975K3W0"/>
<evidence type="ECO:0000259" key="1">
    <source>
        <dbReference type="PROSITE" id="PS50106"/>
    </source>
</evidence>
<sequence length="155" mass="16513">MAEPPIHVSSDMRLPGARGRLRPRTAILWAGLLILSASPLMLLTQMPSDTPDADEPPDASGMTVADMSNAHEVVVTSVRTGGPAERGGLRAGDRLSGIGGRHPADGMMARHWLNESAACRIRINFLRGGAMNVATLDRCRDDGTRHGPQDTGRRG</sequence>
<dbReference type="Gene3D" id="2.30.42.10">
    <property type="match status" value="1"/>
</dbReference>
<name>A0A975K3W0_9SPHN</name>
<dbReference type="EMBL" id="CP073910">
    <property type="protein sequence ID" value="QUT04396.1"/>
    <property type="molecule type" value="Genomic_DNA"/>
</dbReference>
<organism evidence="2 3">
    <name type="scientific">Sphingobium phenoxybenzoativorans</name>
    <dbReference type="NCBI Taxonomy" id="1592790"/>
    <lineage>
        <taxon>Bacteria</taxon>
        <taxon>Pseudomonadati</taxon>
        <taxon>Pseudomonadota</taxon>
        <taxon>Alphaproteobacteria</taxon>
        <taxon>Sphingomonadales</taxon>
        <taxon>Sphingomonadaceae</taxon>
        <taxon>Sphingobium</taxon>
    </lineage>
</organism>
<dbReference type="PROSITE" id="PS50106">
    <property type="entry name" value="PDZ"/>
    <property type="match status" value="1"/>
</dbReference>
<dbReference type="RefSeq" id="WP_212608223.1">
    <property type="nucleotide sequence ID" value="NZ_CP073910.1"/>
</dbReference>
<evidence type="ECO:0000313" key="3">
    <source>
        <dbReference type="Proteomes" id="UP000681425"/>
    </source>
</evidence>
<proteinExistence type="predicted"/>
<dbReference type="Pfam" id="PF17820">
    <property type="entry name" value="PDZ_6"/>
    <property type="match status" value="1"/>
</dbReference>
<keyword evidence="3" id="KW-1185">Reference proteome</keyword>
<protein>
    <submittedName>
        <fullName evidence="2">PDZ domain-containing protein</fullName>
    </submittedName>
</protein>
<gene>
    <name evidence="2" type="ORF">KFK14_15145</name>
</gene>
<reference evidence="2" key="1">
    <citation type="submission" date="2021-04" db="EMBL/GenBank/DDBJ databases">
        <title>Isolation of p-tert-butylphenol degrading bacteria Sphingobium phenoxybenzoativorans Tas13 from active sludge.</title>
        <authorList>
            <person name="Li Y."/>
        </authorList>
    </citation>
    <scope>NUCLEOTIDE SEQUENCE</scope>
    <source>
        <strain evidence="2">Tas13</strain>
    </source>
</reference>
<dbReference type="SMART" id="SM00228">
    <property type="entry name" value="PDZ"/>
    <property type="match status" value="1"/>
</dbReference>
<dbReference type="InterPro" id="IPR041489">
    <property type="entry name" value="PDZ_6"/>
</dbReference>
<feature type="domain" description="PDZ" evidence="1">
    <location>
        <begin position="61"/>
        <end position="107"/>
    </location>
</feature>
<evidence type="ECO:0000313" key="2">
    <source>
        <dbReference type="EMBL" id="QUT04396.1"/>
    </source>
</evidence>
<dbReference type="KEGG" id="spph:KFK14_15145"/>
<dbReference type="InterPro" id="IPR036034">
    <property type="entry name" value="PDZ_sf"/>
</dbReference>
<dbReference type="InterPro" id="IPR001478">
    <property type="entry name" value="PDZ"/>
</dbReference>